<proteinExistence type="predicted"/>
<name>A0A381RNL6_9ZZZZ</name>
<dbReference type="AlphaFoldDB" id="A0A381RNL6"/>
<sequence>MKQIFIFALISVSMAADRPGDDRLWEGIYSFYNYEFNKSVSILSEVRELHPEHPTVHFTWAVSKWLRAQAYNGIEESYDTLSASLAKIIPVYDDYVEQYPDEPEYRLYAAASKGVKARVHLGKKEWMSVVMEGIKGYSGIRAVHNKNPELWDAYFPIGILNFYAGNMSGFVQFLAGFIGIDADKALGMEQMTITAEKGKFAWIEASQIVVFVYLWMDQDFEKALTISQRLVDRIPKSIYNQHLYTESLIRFNRLDEAEANLRLTNEMAERLPSLSKKGWLPTLKYHDALLSFYKGDTDR</sequence>
<dbReference type="InterPro" id="IPR011990">
    <property type="entry name" value="TPR-like_helical_dom_sf"/>
</dbReference>
<dbReference type="EMBL" id="UINC01002149">
    <property type="protein sequence ID" value="SUZ93466.1"/>
    <property type="molecule type" value="Genomic_DNA"/>
</dbReference>
<evidence type="ECO:0008006" key="2">
    <source>
        <dbReference type="Google" id="ProtNLM"/>
    </source>
</evidence>
<accession>A0A381RNL6</accession>
<feature type="non-terminal residue" evidence="1">
    <location>
        <position position="299"/>
    </location>
</feature>
<evidence type="ECO:0000313" key="1">
    <source>
        <dbReference type="EMBL" id="SUZ93466.1"/>
    </source>
</evidence>
<gene>
    <name evidence="1" type="ORF">METZ01_LOCUS46320</name>
</gene>
<dbReference type="SUPFAM" id="SSF48452">
    <property type="entry name" value="TPR-like"/>
    <property type="match status" value="1"/>
</dbReference>
<reference evidence="1" key="1">
    <citation type="submission" date="2018-05" db="EMBL/GenBank/DDBJ databases">
        <authorList>
            <person name="Lanie J.A."/>
            <person name="Ng W.-L."/>
            <person name="Kazmierczak K.M."/>
            <person name="Andrzejewski T.M."/>
            <person name="Davidsen T.M."/>
            <person name="Wayne K.J."/>
            <person name="Tettelin H."/>
            <person name="Glass J.I."/>
            <person name="Rusch D."/>
            <person name="Podicherti R."/>
            <person name="Tsui H.-C.T."/>
            <person name="Winkler M.E."/>
        </authorList>
    </citation>
    <scope>NUCLEOTIDE SEQUENCE</scope>
</reference>
<protein>
    <recommendedName>
        <fullName evidence="2">Tetratricopeptide repeat protein</fullName>
    </recommendedName>
</protein>
<organism evidence="1">
    <name type="scientific">marine metagenome</name>
    <dbReference type="NCBI Taxonomy" id="408172"/>
    <lineage>
        <taxon>unclassified sequences</taxon>
        <taxon>metagenomes</taxon>
        <taxon>ecological metagenomes</taxon>
    </lineage>
</organism>